<keyword evidence="1" id="KW-0479">Metal-binding</keyword>
<dbReference type="GO" id="GO:0004842">
    <property type="term" value="F:ubiquitin-protein transferase activity"/>
    <property type="evidence" value="ECO:0007669"/>
    <property type="project" value="TreeGrafter"/>
</dbReference>
<dbReference type="InterPro" id="IPR001841">
    <property type="entry name" value="Znf_RING"/>
</dbReference>
<keyword evidence="2 4" id="KW-0863">Zinc-finger</keyword>
<evidence type="ECO:0000313" key="7">
    <source>
        <dbReference type="Proteomes" id="UP001345219"/>
    </source>
</evidence>
<keyword evidence="7" id="KW-1185">Reference proteome</keyword>
<evidence type="ECO:0000256" key="3">
    <source>
        <dbReference type="ARBA" id="ARBA00022833"/>
    </source>
</evidence>
<dbReference type="PANTHER" id="PTHR42647:SF12">
    <property type="entry name" value="BOI-RELATED E3 UBIQUITIN-PROTEIN LIGASE 2-RELATED"/>
    <property type="match status" value="1"/>
</dbReference>
<protein>
    <recommendedName>
        <fullName evidence="5">RING-type domain-containing protein</fullName>
    </recommendedName>
</protein>
<dbReference type="GO" id="GO:0043067">
    <property type="term" value="P:regulation of programmed cell death"/>
    <property type="evidence" value="ECO:0007669"/>
    <property type="project" value="TreeGrafter"/>
</dbReference>
<dbReference type="Pfam" id="PF13920">
    <property type="entry name" value="zf-C3HC4_3"/>
    <property type="match status" value="1"/>
</dbReference>
<evidence type="ECO:0000256" key="4">
    <source>
        <dbReference type="PROSITE-ProRule" id="PRU00175"/>
    </source>
</evidence>
<evidence type="ECO:0000313" key="6">
    <source>
        <dbReference type="EMBL" id="KAK4753128.1"/>
    </source>
</evidence>
<dbReference type="Gene3D" id="3.30.40.10">
    <property type="entry name" value="Zinc/RING finger domain, C3HC4 (zinc finger)"/>
    <property type="match status" value="1"/>
</dbReference>
<dbReference type="EMBL" id="JAXIOK010000016">
    <property type="protein sequence ID" value="KAK4753128.1"/>
    <property type="molecule type" value="Genomic_DNA"/>
</dbReference>
<keyword evidence="3" id="KW-0862">Zinc</keyword>
<sequence length="390" mass="43613">MAVEARHNILPPHQLLANRYVKTAACYCSLHFHLLTWFIHSFMQFFLSFSEMVRPVEANASVIASLYNQHLQIGGGYGLPLSETTTTDTMALLPMYSSPAMDYIPTKTPIRSDSGLTHKINSIPLILSRKRSRDAANQNQIMPYAVLPAYQQKDYKNRSTNFSFLGEDISLHIEQQQLDINHIIAHHIEKVRSEIEERRRNQTRRILYIVEERIAKRLRTKEEEIEKIARLNWALEEKIKTLCMENQIWRELAQTNEAMANALRTNLEQVLAHVDKDGNVVVGGRSGGLNDGGATTDNRHHPLADDAESCCDSSSPGGDDRVGAAAAAAGCTSAYVGNDGRWCRSCRMEEARVLLLPCRHLCLCTVCGSSVHTCPVCNSVKTASVHINVS</sequence>
<comment type="caution">
    <text evidence="6">The sequence shown here is derived from an EMBL/GenBank/DDBJ whole genome shotgun (WGS) entry which is preliminary data.</text>
</comment>
<dbReference type="GO" id="GO:0008270">
    <property type="term" value="F:zinc ion binding"/>
    <property type="evidence" value="ECO:0007669"/>
    <property type="project" value="UniProtKB-KW"/>
</dbReference>
<name>A0AAN7JXT5_9MYRT</name>
<dbReference type="PROSITE" id="PS50089">
    <property type="entry name" value="ZF_RING_2"/>
    <property type="match status" value="1"/>
</dbReference>
<dbReference type="InterPro" id="IPR013083">
    <property type="entry name" value="Znf_RING/FYVE/PHD"/>
</dbReference>
<dbReference type="AlphaFoldDB" id="A0AAN7JXT5"/>
<feature type="domain" description="RING-type" evidence="5">
    <location>
        <begin position="343"/>
        <end position="378"/>
    </location>
</feature>
<organism evidence="6 7">
    <name type="scientific">Trapa incisa</name>
    <dbReference type="NCBI Taxonomy" id="236973"/>
    <lineage>
        <taxon>Eukaryota</taxon>
        <taxon>Viridiplantae</taxon>
        <taxon>Streptophyta</taxon>
        <taxon>Embryophyta</taxon>
        <taxon>Tracheophyta</taxon>
        <taxon>Spermatophyta</taxon>
        <taxon>Magnoliopsida</taxon>
        <taxon>eudicotyledons</taxon>
        <taxon>Gunneridae</taxon>
        <taxon>Pentapetalae</taxon>
        <taxon>rosids</taxon>
        <taxon>malvids</taxon>
        <taxon>Myrtales</taxon>
        <taxon>Lythraceae</taxon>
        <taxon>Trapa</taxon>
    </lineage>
</organism>
<proteinExistence type="predicted"/>
<gene>
    <name evidence="6" type="ORF">SAY87_021926</name>
</gene>
<accession>A0AAN7JXT5</accession>
<evidence type="ECO:0000259" key="5">
    <source>
        <dbReference type="PROSITE" id="PS50089"/>
    </source>
</evidence>
<evidence type="ECO:0000256" key="2">
    <source>
        <dbReference type="ARBA" id="ARBA00022771"/>
    </source>
</evidence>
<dbReference type="CDD" id="cd16649">
    <property type="entry name" value="mRING-HC-C3HC5_CGRF1-like"/>
    <property type="match status" value="1"/>
</dbReference>
<dbReference type="PANTHER" id="PTHR42647">
    <property type="entry name" value="SBP (S-RIBONUCLEASE BINDING PROTEIN) FAMILY PROTEIN"/>
    <property type="match status" value="1"/>
</dbReference>
<reference evidence="6 7" key="1">
    <citation type="journal article" date="2023" name="Hortic Res">
        <title>Pangenome of water caltrop reveals structural variations and asymmetric subgenome divergence after allopolyploidization.</title>
        <authorList>
            <person name="Zhang X."/>
            <person name="Chen Y."/>
            <person name="Wang L."/>
            <person name="Yuan Y."/>
            <person name="Fang M."/>
            <person name="Shi L."/>
            <person name="Lu R."/>
            <person name="Comes H.P."/>
            <person name="Ma Y."/>
            <person name="Chen Y."/>
            <person name="Huang G."/>
            <person name="Zhou Y."/>
            <person name="Zheng Z."/>
            <person name="Qiu Y."/>
        </authorList>
    </citation>
    <scope>NUCLEOTIDE SEQUENCE [LARGE SCALE GENOMIC DNA]</scope>
    <source>
        <tissue evidence="6">Roots</tissue>
    </source>
</reference>
<evidence type="ECO:0000256" key="1">
    <source>
        <dbReference type="ARBA" id="ARBA00022723"/>
    </source>
</evidence>
<dbReference type="Proteomes" id="UP001345219">
    <property type="component" value="Chromosome 16"/>
</dbReference>